<evidence type="ECO:0000259" key="1">
    <source>
        <dbReference type="PROSITE" id="PS50075"/>
    </source>
</evidence>
<name>A0ABU6K5L4_9RHOO</name>
<dbReference type="EMBL" id="JAYXHS010000003">
    <property type="protein sequence ID" value="MEC5387197.1"/>
    <property type="molecule type" value="Genomic_DNA"/>
</dbReference>
<dbReference type="RefSeq" id="WP_327600174.1">
    <property type="nucleotide sequence ID" value="NZ_JAYXHS010000003.1"/>
</dbReference>
<dbReference type="Proteomes" id="UP001331561">
    <property type="component" value="Unassembled WGS sequence"/>
</dbReference>
<proteinExistence type="predicted"/>
<protein>
    <submittedName>
        <fullName evidence="2">Acyl carrier protein</fullName>
    </submittedName>
</protein>
<comment type="caution">
    <text evidence="2">The sequence shown here is derived from an EMBL/GenBank/DDBJ whole genome shotgun (WGS) entry which is preliminary data.</text>
</comment>
<reference evidence="2 3" key="1">
    <citation type="submission" date="2024-01" db="EMBL/GenBank/DDBJ databases">
        <title>Uliginosibacterium soil sp. nov.</title>
        <authorList>
            <person name="Lv Y."/>
        </authorList>
    </citation>
    <scope>NUCLEOTIDE SEQUENCE [LARGE SCALE GENOMIC DNA]</scope>
    <source>
        <strain evidence="2 3">H3</strain>
    </source>
</reference>
<dbReference type="PROSITE" id="PS50075">
    <property type="entry name" value="CARRIER"/>
    <property type="match status" value="1"/>
</dbReference>
<feature type="domain" description="Carrier" evidence="1">
    <location>
        <begin position="1"/>
        <end position="77"/>
    </location>
</feature>
<dbReference type="InterPro" id="IPR009081">
    <property type="entry name" value="PP-bd_ACP"/>
</dbReference>
<dbReference type="SUPFAM" id="SSF47336">
    <property type="entry name" value="ACP-like"/>
    <property type="match status" value="1"/>
</dbReference>
<keyword evidence="3" id="KW-1185">Reference proteome</keyword>
<dbReference type="InterPro" id="IPR036736">
    <property type="entry name" value="ACP-like_sf"/>
</dbReference>
<dbReference type="Pfam" id="PF00550">
    <property type="entry name" value="PP-binding"/>
    <property type="match status" value="1"/>
</dbReference>
<dbReference type="Gene3D" id="1.10.1200.10">
    <property type="entry name" value="ACP-like"/>
    <property type="match status" value="1"/>
</dbReference>
<evidence type="ECO:0000313" key="2">
    <source>
        <dbReference type="EMBL" id="MEC5387197.1"/>
    </source>
</evidence>
<accession>A0ABU6K5L4</accession>
<organism evidence="2 3">
    <name type="scientific">Uliginosibacterium silvisoli</name>
    <dbReference type="NCBI Taxonomy" id="3114758"/>
    <lineage>
        <taxon>Bacteria</taxon>
        <taxon>Pseudomonadati</taxon>
        <taxon>Pseudomonadota</taxon>
        <taxon>Betaproteobacteria</taxon>
        <taxon>Rhodocyclales</taxon>
        <taxon>Zoogloeaceae</taxon>
        <taxon>Uliginosibacterium</taxon>
    </lineage>
</organism>
<evidence type="ECO:0000313" key="3">
    <source>
        <dbReference type="Proteomes" id="UP001331561"/>
    </source>
</evidence>
<gene>
    <name evidence="2" type="ORF">VVD49_15820</name>
</gene>
<sequence>MTDLYARLTGIFQDAFDDDTLVLTPELTAQDVDGWDSIAHIRLALTVEKAFGIKFSAGEVGKLKNVGEFASLIQSKV</sequence>